<dbReference type="InterPro" id="IPR002938">
    <property type="entry name" value="FAD-bd"/>
</dbReference>
<keyword evidence="3" id="KW-1185">Reference proteome</keyword>
<dbReference type="Pfam" id="PF01494">
    <property type="entry name" value="FAD_binding_3"/>
    <property type="match status" value="1"/>
</dbReference>
<reference evidence="2" key="1">
    <citation type="submission" date="2021-01" db="EMBL/GenBank/DDBJ databases">
        <title>Whole genome shotgun sequence of Virgisporangium aliadipatigenens NBRC 105644.</title>
        <authorList>
            <person name="Komaki H."/>
            <person name="Tamura T."/>
        </authorList>
    </citation>
    <scope>NUCLEOTIDE SEQUENCE</scope>
    <source>
        <strain evidence="2">NBRC 105644</strain>
    </source>
</reference>
<dbReference type="PANTHER" id="PTHR46865">
    <property type="entry name" value="OXIDOREDUCTASE-RELATED"/>
    <property type="match status" value="1"/>
</dbReference>
<protein>
    <submittedName>
        <fullName evidence="2">FAD-dependent oxidoreductase</fullName>
    </submittedName>
</protein>
<gene>
    <name evidence="2" type="ORF">Val02_72990</name>
</gene>
<dbReference type="PRINTS" id="PR00420">
    <property type="entry name" value="RNGMNOXGNASE"/>
</dbReference>
<dbReference type="AlphaFoldDB" id="A0A8J4DUT3"/>
<accession>A0A8J4DUT3</accession>
<organism evidence="2 3">
    <name type="scientific">Virgisporangium aliadipatigenens</name>
    <dbReference type="NCBI Taxonomy" id="741659"/>
    <lineage>
        <taxon>Bacteria</taxon>
        <taxon>Bacillati</taxon>
        <taxon>Actinomycetota</taxon>
        <taxon>Actinomycetes</taxon>
        <taxon>Micromonosporales</taxon>
        <taxon>Micromonosporaceae</taxon>
        <taxon>Virgisporangium</taxon>
    </lineage>
</organism>
<evidence type="ECO:0000313" key="3">
    <source>
        <dbReference type="Proteomes" id="UP000619260"/>
    </source>
</evidence>
<proteinExistence type="predicted"/>
<dbReference type="Gene3D" id="3.30.9.10">
    <property type="entry name" value="D-Amino Acid Oxidase, subunit A, domain 2"/>
    <property type="match status" value="1"/>
</dbReference>
<dbReference type="PANTHER" id="PTHR46865:SF2">
    <property type="entry name" value="MONOOXYGENASE"/>
    <property type="match status" value="1"/>
</dbReference>
<dbReference type="Gene3D" id="3.50.50.60">
    <property type="entry name" value="FAD/NAD(P)-binding domain"/>
    <property type="match status" value="1"/>
</dbReference>
<dbReference type="Proteomes" id="UP000619260">
    <property type="component" value="Unassembled WGS sequence"/>
</dbReference>
<comment type="caution">
    <text evidence="2">The sequence shown here is derived from an EMBL/GenBank/DDBJ whole genome shotgun (WGS) entry which is preliminary data.</text>
</comment>
<dbReference type="SUPFAM" id="SSF51905">
    <property type="entry name" value="FAD/NAD(P)-binding domain"/>
    <property type="match status" value="1"/>
</dbReference>
<dbReference type="InterPro" id="IPR051704">
    <property type="entry name" value="FAD_aromatic-hydroxylase"/>
</dbReference>
<dbReference type="EMBL" id="BOPF01000036">
    <property type="protein sequence ID" value="GIJ50413.1"/>
    <property type="molecule type" value="Genomic_DNA"/>
</dbReference>
<feature type="domain" description="FAD-binding" evidence="1">
    <location>
        <begin position="22"/>
        <end position="281"/>
    </location>
</feature>
<dbReference type="GO" id="GO:0071949">
    <property type="term" value="F:FAD binding"/>
    <property type="evidence" value="ECO:0007669"/>
    <property type="project" value="InterPro"/>
</dbReference>
<name>A0A8J4DUT3_9ACTN</name>
<sequence length="362" mass="37897">MVERTATARVGDGGHAVDLFGPAVDVIQRMGLLERVTAASTRNDSMSLYRPGGGKPVRLATSELVAGVADKHVEIMRGELAGIVHEATRDDVDYRFGTMISALDGTTATLSDGSTVAADLVVGADGLHSGVRSLVFGPERQYRHFLGAYLAVFSVPDIFGTAPTVTAFAAPDLAVTAYPTLVPGRTRVLVLIRSAASVDRDRAGLRALIGPAPDPHVARILEHLDAADDFYFDDISQIRMDTWSRGRVTLAGDAGYSPGPAVGGGTSLAVAGAFLLASHLGTGGDIPAALSRYEDALREPVRHAQRIGPAVLNTIVPRNGAQVWASAQVMRVLPRLPGPVRRRLTSFGGGPAAMLDGLALPA</sequence>
<evidence type="ECO:0000259" key="1">
    <source>
        <dbReference type="Pfam" id="PF01494"/>
    </source>
</evidence>
<dbReference type="InterPro" id="IPR036188">
    <property type="entry name" value="FAD/NAD-bd_sf"/>
</dbReference>
<evidence type="ECO:0000313" key="2">
    <source>
        <dbReference type="EMBL" id="GIJ50413.1"/>
    </source>
</evidence>